<dbReference type="Proteomes" id="UP000190696">
    <property type="component" value="Unassembled WGS sequence"/>
</dbReference>
<gene>
    <name evidence="2" type="ORF">BW900_25590</name>
</gene>
<reference evidence="2 3" key="1">
    <citation type="submission" date="2017-01" db="EMBL/GenBank/DDBJ databases">
        <title>Bacillus cereus isolates.</title>
        <authorList>
            <person name="Beno S.M."/>
        </authorList>
    </citation>
    <scope>NUCLEOTIDE SEQUENCE [LARGE SCALE GENOMIC DNA]</scope>
    <source>
        <strain evidence="2 3">FSL W7-1108</strain>
    </source>
</reference>
<protein>
    <submittedName>
        <fullName evidence="2">Uncharacterized protein</fullName>
    </submittedName>
</protein>
<evidence type="ECO:0000256" key="1">
    <source>
        <dbReference type="SAM" id="Phobius"/>
    </source>
</evidence>
<dbReference type="EMBL" id="MUAI01000036">
    <property type="protein sequence ID" value="OOR03697.1"/>
    <property type="molecule type" value="Genomic_DNA"/>
</dbReference>
<accession>A0A1S9T159</accession>
<keyword evidence="1" id="KW-0472">Membrane</keyword>
<keyword evidence="1" id="KW-1133">Transmembrane helix</keyword>
<evidence type="ECO:0000313" key="2">
    <source>
        <dbReference type="EMBL" id="OOR03697.1"/>
    </source>
</evidence>
<keyword evidence="1" id="KW-0812">Transmembrane</keyword>
<sequence>MRIYLQMICMQFRIPIGIESELALLVIFKIIDVKNAIYYIGLANTAYVIWGKNLVYYVPLLIKWK</sequence>
<feature type="transmembrane region" description="Helical" evidence="1">
    <location>
        <begin position="37"/>
        <end position="62"/>
    </location>
</feature>
<dbReference type="AlphaFoldDB" id="A0A1S9T159"/>
<proteinExistence type="predicted"/>
<comment type="caution">
    <text evidence="2">The sequence shown here is derived from an EMBL/GenBank/DDBJ whole genome shotgun (WGS) entry which is preliminary data.</text>
</comment>
<evidence type="ECO:0000313" key="3">
    <source>
        <dbReference type="Proteomes" id="UP000190696"/>
    </source>
</evidence>
<name>A0A1S9T159_BACMY</name>
<organism evidence="2 3">
    <name type="scientific">Bacillus mycoides</name>
    <dbReference type="NCBI Taxonomy" id="1405"/>
    <lineage>
        <taxon>Bacteria</taxon>
        <taxon>Bacillati</taxon>
        <taxon>Bacillota</taxon>
        <taxon>Bacilli</taxon>
        <taxon>Bacillales</taxon>
        <taxon>Bacillaceae</taxon>
        <taxon>Bacillus</taxon>
        <taxon>Bacillus cereus group</taxon>
    </lineage>
</organism>